<keyword evidence="1" id="KW-0175">Coiled coil</keyword>
<dbReference type="Pfam" id="PF05542">
    <property type="entry name" value="DUF760"/>
    <property type="match status" value="2"/>
</dbReference>
<reference evidence="3" key="1">
    <citation type="journal article" date="2013" name="Science">
        <title>The Amborella genome and the evolution of flowering plants.</title>
        <authorList>
            <consortium name="Amborella Genome Project"/>
        </authorList>
    </citation>
    <scope>NUCLEOTIDE SEQUENCE [LARGE SCALE GENOMIC DNA]</scope>
</reference>
<dbReference type="STRING" id="13333.W1NN15"/>
<dbReference type="PANTHER" id="PTHR33598">
    <property type="entry name" value="OS02G0833400 PROTEIN"/>
    <property type="match status" value="1"/>
</dbReference>
<dbReference type="InterPro" id="IPR008479">
    <property type="entry name" value="DUF760"/>
</dbReference>
<dbReference type="PANTHER" id="PTHR33598:SF2">
    <property type="entry name" value="MAR-BINDING FILAMENT-LIKE PROTEIN"/>
    <property type="match status" value="1"/>
</dbReference>
<protein>
    <submittedName>
        <fullName evidence="2">Uncharacterized protein</fullName>
    </submittedName>
</protein>
<dbReference type="eggNOG" id="ENOG502QR79">
    <property type="taxonomic scope" value="Eukaryota"/>
</dbReference>
<evidence type="ECO:0000313" key="3">
    <source>
        <dbReference type="Proteomes" id="UP000017836"/>
    </source>
</evidence>
<sequence>MGFMGLGNSFLSGLIQEIEPLDVSLIQKDASADTIDAMKRTISGMLGLLPSDQFHVLIEALWDPLSKLLVSSIVTGYTLRNAEYQLFLQKNLDISEGYLGKHKLEHSRLDCHDVLLDRNSRMFHLSSRKELSFTSEKPDDLSEEKINLFGLAEMTPEARDYITHLRSCLSLAKSELRDLRRKNAALQMQHVVEEEKNDLLHYLRSLEPEKVAELSVPSSAELEEIIHCVVHGLLATLSPKMHSKPPPLFGTGMASAVKSGEKNHEDTVDNTSLQFQPLISITRNYLARLLFWCMLMGHHLRGLEYRLELAQLLNVPETDAPSGRQTA</sequence>
<accession>W1NN15</accession>
<gene>
    <name evidence="2" type="ORF">AMTR_s00001p00272970</name>
</gene>
<dbReference type="Gramene" id="ERM96704">
    <property type="protein sequence ID" value="ERM96704"/>
    <property type="gene ID" value="AMTR_s00001p00272970"/>
</dbReference>
<dbReference type="Proteomes" id="UP000017836">
    <property type="component" value="Unassembled WGS sequence"/>
</dbReference>
<proteinExistence type="predicted"/>
<dbReference type="HOGENOM" id="CLU_053049_1_0_1"/>
<name>W1NN15_AMBTC</name>
<evidence type="ECO:0000256" key="1">
    <source>
        <dbReference type="SAM" id="Coils"/>
    </source>
</evidence>
<dbReference type="AlphaFoldDB" id="W1NN15"/>
<feature type="coiled-coil region" evidence="1">
    <location>
        <begin position="169"/>
        <end position="196"/>
    </location>
</feature>
<keyword evidence="3" id="KW-1185">Reference proteome</keyword>
<organism evidence="2 3">
    <name type="scientific">Amborella trichopoda</name>
    <dbReference type="NCBI Taxonomy" id="13333"/>
    <lineage>
        <taxon>Eukaryota</taxon>
        <taxon>Viridiplantae</taxon>
        <taxon>Streptophyta</taxon>
        <taxon>Embryophyta</taxon>
        <taxon>Tracheophyta</taxon>
        <taxon>Spermatophyta</taxon>
        <taxon>Magnoliopsida</taxon>
        <taxon>Amborellales</taxon>
        <taxon>Amborellaceae</taxon>
        <taxon>Amborella</taxon>
    </lineage>
</organism>
<dbReference type="OMA" id="MHDSVNV"/>
<evidence type="ECO:0000313" key="2">
    <source>
        <dbReference type="EMBL" id="ERM96704.1"/>
    </source>
</evidence>
<dbReference type="GO" id="GO:0009536">
    <property type="term" value="C:plastid"/>
    <property type="evidence" value="ECO:0007669"/>
    <property type="project" value="EnsemblPlants"/>
</dbReference>
<dbReference type="EMBL" id="KI397142">
    <property type="protein sequence ID" value="ERM96704.1"/>
    <property type="molecule type" value="Genomic_DNA"/>
</dbReference>